<dbReference type="Gene3D" id="1.20.1510.10">
    <property type="entry name" value="Cation efflux protein transmembrane domain"/>
    <property type="match status" value="1"/>
</dbReference>
<keyword evidence="3" id="KW-0862">Zinc</keyword>
<feature type="domain" description="Cation efflux protein transmembrane" evidence="8">
    <location>
        <begin position="36"/>
        <end position="242"/>
    </location>
</feature>
<keyword evidence="3" id="KW-0406">Ion transport</keyword>
<dbReference type="InterPro" id="IPR058533">
    <property type="entry name" value="Cation_efflux_TM"/>
</dbReference>
<evidence type="ECO:0000256" key="4">
    <source>
        <dbReference type="ARBA" id="ARBA00022989"/>
    </source>
</evidence>
<feature type="transmembrane region" description="Helical" evidence="7">
    <location>
        <begin position="216"/>
        <end position="234"/>
    </location>
</feature>
<keyword evidence="2 7" id="KW-0812">Transmembrane</keyword>
<evidence type="ECO:0000256" key="1">
    <source>
        <dbReference type="ARBA" id="ARBA00004141"/>
    </source>
</evidence>
<keyword evidence="5 7" id="KW-0472">Membrane</keyword>
<dbReference type="NCBIfam" id="TIGR01297">
    <property type="entry name" value="CDF"/>
    <property type="match status" value="1"/>
</dbReference>
<evidence type="ECO:0000256" key="2">
    <source>
        <dbReference type="ARBA" id="ARBA00022692"/>
    </source>
</evidence>
<evidence type="ECO:0000313" key="10">
    <source>
        <dbReference type="Proteomes" id="UP000538931"/>
    </source>
</evidence>
<feature type="transmembrane region" description="Helical" evidence="7">
    <location>
        <begin position="37"/>
        <end position="60"/>
    </location>
</feature>
<reference evidence="9 10" key="1">
    <citation type="submission" date="2020-07" db="EMBL/GenBank/DDBJ databases">
        <title>Bacterium isolated from marien macroalgae.</title>
        <authorList>
            <person name="Zhu K."/>
            <person name="Lu D."/>
            <person name="Du Z."/>
        </authorList>
    </citation>
    <scope>NUCLEOTIDE SEQUENCE [LARGE SCALE GENOMIC DNA]</scope>
    <source>
        <strain evidence="9 10">3-1745</strain>
    </source>
</reference>
<comment type="caution">
    <text evidence="9">The sequence shown here is derived from an EMBL/GenBank/DDBJ whole genome shotgun (WGS) entry which is preliminary data.</text>
</comment>
<feature type="transmembrane region" description="Helical" evidence="7">
    <location>
        <begin position="134"/>
        <end position="157"/>
    </location>
</feature>
<dbReference type="RefSeq" id="WP_181739539.1">
    <property type="nucleotide sequence ID" value="NZ_JACEMT010000049.1"/>
</dbReference>
<dbReference type="EMBL" id="JACEMT010000049">
    <property type="protein sequence ID" value="MBA4502589.1"/>
    <property type="molecule type" value="Genomic_DNA"/>
</dbReference>
<dbReference type="InterPro" id="IPR050681">
    <property type="entry name" value="CDF/SLC30A"/>
</dbReference>
<sequence length="324" mass="35317">MSKQAPSSLECQTADRLQHPHDFGQGHKRKAEQRATLVTLLTLVTMLAEVIAGLVTGSMALLADGIHMAGHAMALGLAALAYYLSRRHAHDRRLSLGSGKIADLAAYTSALLLGVSTLWLIYESINRLLTPTELMPQEAMIVAIIGLAVNLLSVWLLSGRHEHHHGHSHSEHAHEHHEDSNLRAALVHIMADVLTSVAAIVGLAAAWLWGWTWLDPVIALVASLIILRWSWGLLRQTSGVLLDREGPDTIRHAALEQLCKHGDTTIVDLHVWSVGQGAWTLVAAVVTHGNTTPEEYRAGLCAIENLHHPIIEVNYCRNCTRAAG</sequence>
<keyword evidence="4 7" id="KW-1133">Transmembrane helix</keyword>
<evidence type="ECO:0000256" key="5">
    <source>
        <dbReference type="ARBA" id="ARBA00023136"/>
    </source>
</evidence>
<dbReference type="GO" id="GO:0005886">
    <property type="term" value="C:plasma membrane"/>
    <property type="evidence" value="ECO:0007669"/>
    <property type="project" value="TreeGrafter"/>
</dbReference>
<dbReference type="NCBIfam" id="NF033827">
    <property type="entry name" value="CDF_efflux_DmeF"/>
    <property type="match status" value="1"/>
</dbReference>
<protein>
    <submittedName>
        <fullName evidence="9">CDF family Co(II)/Ni(II) efflux transporter DmeF</fullName>
    </submittedName>
</protein>
<dbReference type="Pfam" id="PF01545">
    <property type="entry name" value="Cation_efflux"/>
    <property type="match status" value="1"/>
</dbReference>
<feature type="transmembrane region" description="Helical" evidence="7">
    <location>
        <begin position="66"/>
        <end position="84"/>
    </location>
</feature>
<feature type="compositionally biased region" description="Polar residues" evidence="6">
    <location>
        <begin position="1"/>
        <end position="11"/>
    </location>
</feature>
<evidence type="ECO:0000256" key="3">
    <source>
        <dbReference type="ARBA" id="ARBA00022906"/>
    </source>
</evidence>
<gene>
    <name evidence="9" type="primary">dmeF</name>
    <name evidence="9" type="ORF">H1S06_09465</name>
</gene>
<evidence type="ECO:0000313" key="9">
    <source>
        <dbReference type="EMBL" id="MBA4502589.1"/>
    </source>
</evidence>
<feature type="compositionally biased region" description="Basic and acidic residues" evidence="6">
    <location>
        <begin position="16"/>
        <end position="25"/>
    </location>
</feature>
<dbReference type="InterPro" id="IPR027469">
    <property type="entry name" value="Cation_efflux_TMD_sf"/>
</dbReference>
<feature type="transmembrane region" description="Helical" evidence="7">
    <location>
        <begin position="104"/>
        <end position="122"/>
    </location>
</feature>
<dbReference type="PANTHER" id="PTHR11562">
    <property type="entry name" value="CATION EFFLUX PROTEIN/ ZINC TRANSPORTER"/>
    <property type="match status" value="1"/>
</dbReference>
<dbReference type="Proteomes" id="UP000538931">
    <property type="component" value="Unassembled WGS sequence"/>
</dbReference>
<evidence type="ECO:0000256" key="6">
    <source>
        <dbReference type="SAM" id="MobiDB-lite"/>
    </source>
</evidence>
<proteinExistence type="predicted"/>
<dbReference type="AlphaFoldDB" id="A0A7W2ACK4"/>
<dbReference type="GO" id="GO:0005385">
    <property type="term" value="F:zinc ion transmembrane transporter activity"/>
    <property type="evidence" value="ECO:0007669"/>
    <property type="project" value="TreeGrafter"/>
</dbReference>
<evidence type="ECO:0000256" key="7">
    <source>
        <dbReference type="SAM" id="Phobius"/>
    </source>
</evidence>
<accession>A0A7W2ACK4</accession>
<feature type="transmembrane region" description="Helical" evidence="7">
    <location>
        <begin position="185"/>
        <end position="210"/>
    </location>
</feature>
<organism evidence="9 10">
    <name type="scientific">Marinobacterium marinum</name>
    <dbReference type="NCBI Taxonomy" id="2756129"/>
    <lineage>
        <taxon>Bacteria</taxon>
        <taxon>Pseudomonadati</taxon>
        <taxon>Pseudomonadota</taxon>
        <taxon>Gammaproteobacteria</taxon>
        <taxon>Oceanospirillales</taxon>
        <taxon>Oceanospirillaceae</taxon>
        <taxon>Marinobacterium</taxon>
    </lineage>
</organism>
<keyword evidence="3" id="KW-0813">Transport</keyword>
<dbReference type="SUPFAM" id="SSF161111">
    <property type="entry name" value="Cation efflux protein transmembrane domain-like"/>
    <property type="match status" value="1"/>
</dbReference>
<name>A0A7W2ACK4_9GAMM</name>
<keyword evidence="3" id="KW-0864">Zinc transport</keyword>
<comment type="subcellular location">
    <subcellularLocation>
        <location evidence="1">Membrane</location>
        <topology evidence="1">Multi-pass membrane protein</topology>
    </subcellularLocation>
</comment>
<feature type="region of interest" description="Disordered" evidence="6">
    <location>
        <begin position="1"/>
        <end position="28"/>
    </location>
</feature>
<evidence type="ECO:0000259" key="8">
    <source>
        <dbReference type="Pfam" id="PF01545"/>
    </source>
</evidence>
<dbReference type="PANTHER" id="PTHR11562:SF40">
    <property type="entry name" value="CATION EFFLUX SYSTEM PROTEIN"/>
    <property type="match status" value="1"/>
</dbReference>
<dbReference type="InterPro" id="IPR002524">
    <property type="entry name" value="Cation_efflux"/>
</dbReference>
<keyword evidence="10" id="KW-1185">Reference proteome</keyword>